<feature type="non-terminal residue" evidence="1">
    <location>
        <position position="1"/>
    </location>
</feature>
<name>A0A427AMA4_ENSVE</name>
<accession>A0A427AMA4</accession>
<dbReference type="EMBL" id="AMZH03001942">
    <property type="protein sequence ID" value="RRT77398.1"/>
    <property type="molecule type" value="Genomic_DNA"/>
</dbReference>
<dbReference type="Proteomes" id="UP000287651">
    <property type="component" value="Unassembled WGS sequence"/>
</dbReference>
<reference evidence="1 2" key="1">
    <citation type="journal article" date="2014" name="Agronomy (Basel)">
        <title>A Draft Genome Sequence for Ensete ventricosum, the Drought-Tolerant Tree Against Hunger.</title>
        <authorList>
            <person name="Harrison J."/>
            <person name="Moore K.A."/>
            <person name="Paszkiewicz K."/>
            <person name="Jones T."/>
            <person name="Grant M."/>
            <person name="Ambacheew D."/>
            <person name="Muzemil S."/>
            <person name="Studholme D.J."/>
        </authorList>
    </citation>
    <scope>NUCLEOTIDE SEQUENCE [LARGE SCALE GENOMIC DNA]</scope>
</reference>
<organism evidence="1 2">
    <name type="scientific">Ensete ventricosum</name>
    <name type="common">Abyssinian banana</name>
    <name type="synonym">Musa ensete</name>
    <dbReference type="NCBI Taxonomy" id="4639"/>
    <lineage>
        <taxon>Eukaryota</taxon>
        <taxon>Viridiplantae</taxon>
        <taxon>Streptophyta</taxon>
        <taxon>Embryophyta</taxon>
        <taxon>Tracheophyta</taxon>
        <taxon>Spermatophyta</taxon>
        <taxon>Magnoliopsida</taxon>
        <taxon>Liliopsida</taxon>
        <taxon>Zingiberales</taxon>
        <taxon>Musaceae</taxon>
        <taxon>Ensete</taxon>
    </lineage>
</organism>
<evidence type="ECO:0000313" key="1">
    <source>
        <dbReference type="EMBL" id="RRT77398.1"/>
    </source>
</evidence>
<dbReference type="AlphaFoldDB" id="A0A427AMA4"/>
<proteinExistence type="predicted"/>
<comment type="caution">
    <text evidence="1">The sequence shown here is derived from an EMBL/GenBank/DDBJ whole genome shotgun (WGS) entry which is preliminary data.</text>
</comment>
<evidence type="ECO:0000313" key="2">
    <source>
        <dbReference type="Proteomes" id="UP000287651"/>
    </source>
</evidence>
<gene>
    <name evidence="1" type="ORF">B296_00028688</name>
</gene>
<sequence>APPLPTPHRAMLLPSSQYSEKNRRHIWSAQVPPMDLATSGAASARESSKAVVVGRRTSITVCSLLLLSLLIYACLGPPELFSSTAFPVLQHPFDAVRLLRLVSFASKYVML</sequence>
<protein>
    <submittedName>
        <fullName evidence="1">Uncharacterized protein</fullName>
    </submittedName>
</protein>